<organism evidence="1 2">
    <name type="scientific">Crocosphaera watsonii WH 8502</name>
    <dbReference type="NCBI Taxonomy" id="423474"/>
    <lineage>
        <taxon>Bacteria</taxon>
        <taxon>Bacillati</taxon>
        <taxon>Cyanobacteriota</taxon>
        <taxon>Cyanophyceae</taxon>
        <taxon>Oscillatoriophycideae</taxon>
        <taxon>Chroococcales</taxon>
        <taxon>Aphanothecaceae</taxon>
        <taxon>Crocosphaera</taxon>
    </lineage>
</organism>
<name>T2IM75_CROWT</name>
<protein>
    <submittedName>
        <fullName evidence="1">Uncharacterized protein</fullName>
    </submittedName>
</protein>
<accession>T2IM75</accession>
<evidence type="ECO:0000313" key="1">
    <source>
        <dbReference type="EMBL" id="CCQ53310.1"/>
    </source>
</evidence>
<gene>
    <name evidence="1" type="ORF">CWATWH8502_1706</name>
</gene>
<reference evidence="1 2" key="1">
    <citation type="submission" date="2013-01" db="EMBL/GenBank/DDBJ databases">
        <authorList>
            <person name="Bench S."/>
        </authorList>
    </citation>
    <scope>NUCLEOTIDE SEQUENCE [LARGE SCALE GENOMIC DNA]</scope>
    <source>
        <strain evidence="1 2">WH 8502</strain>
    </source>
</reference>
<sequence>MVLEACELCKETPIKVVVPTVVIKAVANPVKNLLFIDIVLSKLFNLLEFP</sequence>
<proteinExistence type="predicted"/>
<dbReference type="EMBL" id="CAQK01000805">
    <property type="protein sequence ID" value="CCQ53310.1"/>
    <property type="molecule type" value="Genomic_DNA"/>
</dbReference>
<evidence type="ECO:0000313" key="2">
    <source>
        <dbReference type="Proteomes" id="UP000018348"/>
    </source>
</evidence>
<reference evidence="1 2" key="2">
    <citation type="submission" date="2013-09" db="EMBL/GenBank/DDBJ databases">
        <title>Whole genome comparison of six Crocosphaera watsonii strains with differing phenotypes.</title>
        <authorList>
            <person name="Bench S.R."/>
            <person name="Heller P."/>
            <person name="Frank I."/>
            <person name="Arciniega M."/>
            <person name="Shilova I.N."/>
            <person name="Zehr J.P."/>
        </authorList>
    </citation>
    <scope>NUCLEOTIDE SEQUENCE [LARGE SCALE GENOMIC DNA]</scope>
    <source>
        <strain evidence="1 2">WH 8502</strain>
    </source>
</reference>
<dbReference type="AlphaFoldDB" id="T2IM75"/>
<comment type="caution">
    <text evidence="1">The sequence shown here is derived from an EMBL/GenBank/DDBJ whole genome shotgun (WGS) entry which is preliminary data.</text>
</comment>
<dbReference type="Proteomes" id="UP000018348">
    <property type="component" value="Unassembled WGS sequence"/>
</dbReference>